<protein>
    <submittedName>
        <fullName evidence="1">Uncharacterized protein</fullName>
    </submittedName>
</protein>
<evidence type="ECO:0000313" key="2">
    <source>
        <dbReference type="Proteomes" id="UP001341840"/>
    </source>
</evidence>
<sequence length="120" mass="13677">MWATPCYRLVMSDLISQVGSPDGMWAIWVRSAFCVAWLNGPSKIGLRWAPSFGLEVGPKLHKHKDSAPISHHLPLFLQTLFRHHRPIKSFLATVLEQNPRTVVEYLVVVAFLWDKNSSIQ</sequence>
<evidence type="ECO:0000313" key="1">
    <source>
        <dbReference type="EMBL" id="MED6195669.1"/>
    </source>
</evidence>
<comment type="caution">
    <text evidence="1">The sequence shown here is derived from an EMBL/GenBank/DDBJ whole genome shotgun (WGS) entry which is preliminary data.</text>
</comment>
<accession>A0ABU6XEP0</accession>
<proteinExistence type="predicted"/>
<name>A0ABU6XEP0_9FABA</name>
<gene>
    <name evidence="1" type="ORF">PIB30_040167</name>
</gene>
<dbReference type="EMBL" id="JASCZI010211664">
    <property type="protein sequence ID" value="MED6195669.1"/>
    <property type="molecule type" value="Genomic_DNA"/>
</dbReference>
<keyword evidence="2" id="KW-1185">Reference proteome</keyword>
<organism evidence="1 2">
    <name type="scientific">Stylosanthes scabra</name>
    <dbReference type="NCBI Taxonomy" id="79078"/>
    <lineage>
        <taxon>Eukaryota</taxon>
        <taxon>Viridiplantae</taxon>
        <taxon>Streptophyta</taxon>
        <taxon>Embryophyta</taxon>
        <taxon>Tracheophyta</taxon>
        <taxon>Spermatophyta</taxon>
        <taxon>Magnoliopsida</taxon>
        <taxon>eudicotyledons</taxon>
        <taxon>Gunneridae</taxon>
        <taxon>Pentapetalae</taxon>
        <taxon>rosids</taxon>
        <taxon>fabids</taxon>
        <taxon>Fabales</taxon>
        <taxon>Fabaceae</taxon>
        <taxon>Papilionoideae</taxon>
        <taxon>50 kb inversion clade</taxon>
        <taxon>dalbergioids sensu lato</taxon>
        <taxon>Dalbergieae</taxon>
        <taxon>Pterocarpus clade</taxon>
        <taxon>Stylosanthes</taxon>
    </lineage>
</organism>
<dbReference type="Proteomes" id="UP001341840">
    <property type="component" value="Unassembled WGS sequence"/>
</dbReference>
<reference evidence="1 2" key="1">
    <citation type="journal article" date="2023" name="Plants (Basel)">
        <title>Bridging the Gap: Combining Genomics and Transcriptomics Approaches to Understand Stylosanthes scabra, an Orphan Legume from the Brazilian Caatinga.</title>
        <authorList>
            <person name="Ferreira-Neto J.R.C."/>
            <person name="da Silva M.D."/>
            <person name="Binneck E."/>
            <person name="de Melo N.F."/>
            <person name="da Silva R.H."/>
            <person name="de Melo A.L.T.M."/>
            <person name="Pandolfi V."/>
            <person name="Bustamante F.O."/>
            <person name="Brasileiro-Vidal A.C."/>
            <person name="Benko-Iseppon A.M."/>
        </authorList>
    </citation>
    <scope>NUCLEOTIDE SEQUENCE [LARGE SCALE GENOMIC DNA]</scope>
    <source>
        <tissue evidence="1">Leaves</tissue>
    </source>
</reference>